<evidence type="ECO:0000259" key="1">
    <source>
        <dbReference type="Pfam" id="PF20283"/>
    </source>
</evidence>
<dbReference type="OrthoDB" id="2786695at2"/>
<name>A0A317PF42_9HYPH</name>
<protein>
    <recommendedName>
        <fullName evidence="1">ABC-three component systems C-terminal domain-containing protein</fullName>
    </recommendedName>
</protein>
<organism evidence="2 3">
    <name type="scientific">Hoeflea marina</name>
    <dbReference type="NCBI Taxonomy" id="274592"/>
    <lineage>
        <taxon>Bacteria</taxon>
        <taxon>Pseudomonadati</taxon>
        <taxon>Pseudomonadota</taxon>
        <taxon>Alphaproteobacteria</taxon>
        <taxon>Hyphomicrobiales</taxon>
        <taxon>Rhizobiaceae</taxon>
        <taxon>Hoeflea</taxon>
    </lineage>
</organism>
<feature type="domain" description="ABC-three component systems C-terminal" evidence="1">
    <location>
        <begin position="264"/>
        <end position="383"/>
    </location>
</feature>
<evidence type="ECO:0000313" key="2">
    <source>
        <dbReference type="EMBL" id="PWV95810.1"/>
    </source>
</evidence>
<dbReference type="AlphaFoldDB" id="A0A317PF42"/>
<dbReference type="RefSeq" id="WP_110034409.1">
    <property type="nucleotide sequence ID" value="NZ_QGTR01000008.1"/>
</dbReference>
<proteinExistence type="predicted"/>
<gene>
    <name evidence="2" type="ORF">DFR52_10874</name>
</gene>
<reference evidence="2 3" key="1">
    <citation type="submission" date="2018-05" db="EMBL/GenBank/DDBJ databases">
        <title>Genomic Encyclopedia of Type Strains, Phase IV (KMG-IV): sequencing the most valuable type-strain genomes for metagenomic binning, comparative biology and taxonomic classification.</title>
        <authorList>
            <person name="Goeker M."/>
        </authorList>
    </citation>
    <scope>NUCLEOTIDE SEQUENCE [LARGE SCALE GENOMIC DNA]</scope>
    <source>
        <strain evidence="2 3">DSM 16791</strain>
    </source>
</reference>
<accession>A0A317PF42</accession>
<keyword evidence="3" id="KW-1185">Reference proteome</keyword>
<sequence length="388" mass="43377">MNVASKTSTHKAAGQYLGYSEQEARFCYHLLVSADDAQVVMEGEDDVSVRFANGDKILEQVKSATKHNALSDWSNDLWKTIGNWIADIESGAIDLHRTQFRLYVTPSQSGEIAVSIHTTNDEQSAKELEKLVRERRDALTRQPNCNKYVEAFLGLDEKEFSEFVARVSIESVHARPEHSVENLWGPTYSKETKQRLTNYAIGLAREKANALIKSGGEGIVDANSFRKEIQLFAARLNLPNYLASVSAEPTTAAVVSVHSQRPVFVRQLEIIGIGQDQEVRAVADYLRASADKTIWAEEGDIVQSDLFDWETTLVRTFDLNRGEIEDVLSASPAEAKGRQLLRLCLRTKTKLAGQDVPDHFAPGSFHDLSDQLRIGWHPDHKSILEEGK</sequence>
<dbReference type="Pfam" id="PF20283">
    <property type="entry name" value="CTD7"/>
    <property type="match status" value="1"/>
</dbReference>
<dbReference type="Proteomes" id="UP000246352">
    <property type="component" value="Unassembled WGS sequence"/>
</dbReference>
<comment type="caution">
    <text evidence="2">The sequence shown here is derived from an EMBL/GenBank/DDBJ whole genome shotgun (WGS) entry which is preliminary data.</text>
</comment>
<dbReference type="EMBL" id="QGTR01000008">
    <property type="protein sequence ID" value="PWV95810.1"/>
    <property type="molecule type" value="Genomic_DNA"/>
</dbReference>
<dbReference type="InterPro" id="IPR046913">
    <property type="entry name" value="ABC-3C_CTD7"/>
</dbReference>
<evidence type="ECO:0000313" key="3">
    <source>
        <dbReference type="Proteomes" id="UP000246352"/>
    </source>
</evidence>